<accession>A0A7V2B2J2</accession>
<keyword evidence="5" id="KW-0472">Membrane</keyword>
<dbReference type="EMBL" id="DSGB01000006">
    <property type="protein sequence ID" value="HER97129.1"/>
    <property type="molecule type" value="Genomic_DNA"/>
</dbReference>
<dbReference type="InterPro" id="IPR057601">
    <property type="entry name" value="Oar-like_b-barrel"/>
</dbReference>
<dbReference type="SUPFAM" id="SSF49464">
    <property type="entry name" value="Carboxypeptidase regulatory domain-like"/>
    <property type="match status" value="1"/>
</dbReference>
<protein>
    <submittedName>
        <fullName evidence="9">TonB-dependent receptor</fullName>
    </submittedName>
</protein>
<evidence type="ECO:0000256" key="2">
    <source>
        <dbReference type="ARBA" id="ARBA00022448"/>
    </source>
</evidence>
<comment type="caution">
    <text evidence="9">The sequence shown here is derived from an EMBL/GenBank/DDBJ whole genome shotgun (WGS) entry which is preliminary data.</text>
</comment>
<dbReference type="Gene3D" id="2.60.40.1120">
    <property type="entry name" value="Carboxypeptidase-like, regulatory domain"/>
    <property type="match status" value="1"/>
</dbReference>
<reference evidence="9" key="1">
    <citation type="journal article" date="2020" name="mSystems">
        <title>Genome- and Community-Level Interaction Insights into Carbon Utilization and Element Cycling Functions of Hydrothermarchaeota in Hydrothermal Sediment.</title>
        <authorList>
            <person name="Zhou Z."/>
            <person name="Liu Y."/>
            <person name="Xu W."/>
            <person name="Pan J."/>
            <person name="Luo Z.H."/>
            <person name="Li M."/>
        </authorList>
    </citation>
    <scope>NUCLEOTIDE SEQUENCE [LARGE SCALE GENOMIC DNA]</scope>
    <source>
        <strain evidence="9">SpSt-143</strain>
    </source>
</reference>
<dbReference type="SUPFAM" id="SSF56935">
    <property type="entry name" value="Porins"/>
    <property type="match status" value="1"/>
</dbReference>
<gene>
    <name evidence="9" type="ORF">ENO59_11605</name>
</gene>
<keyword evidence="9" id="KW-0675">Receptor</keyword>
<evidence type="ECO:0000256" key="3">
    <source>
        <dbReference type="ARBA" id="ARBA00022452"/>
    </source>
</evidence>
<feature type="domain" description="TonB-dependent transporter Oar-like beta-barrel" evidence="8">
    <location>
        <begin position="352"/>
        <end position="986"/>
    </location>
</feature>
<dbReference type="PANTHER" id="PTHR30069">
    <property type="entry name" value="TONB-DEPENDENT OUTER MEMBRANE RECEPTOR"/>
    <property type="match status" value="1"/>
</dbReference>
<dbReference type="Pfam" id="PF25183">
    <property type="entry name" value="OMP_b-brl_4"/>
    <property type="match status" value="2"/>
</dbReference>
<feature type="signal peptide" evidence="7">
    <location>
        <begin position="1"/>
        <end position="20"/>
    </location>
</feature>
<keyword evidence="6" id="KW-0998">Cell outer membrane</keyword>
<evidence type="ECO:0000256" key="5">
    <source>
        <dbReference type="ARBA" id="ARBA00023136"/>
    </source>
</evidence>
<evidence type="ECO:0000256" key="6">
    <source>
        <dbReference type="ARBA" id="ARBA00023237"/>
    </source>
</evidence>
<dbReference type="GO" id="GO:0015344">
    <property type="term" value="F:siderophore uptake transmembrane transporter activity"/>
    <property type="evidence" value="ECO:0007669"/>
    <property type="project" value="TreeGrafter"/>
</dbReference>
<dbReference type="InterPro" id="IPR039426">
    <property type="entry name" value="TonB-dep_rcpt-like"/>
</dbReference>
<dbReference type="PANTHER" id="PTHR30069:SF46">
    <property type="entry name" value="OAR PROTEIN"/>
    <property type="match status" value="1"/>
</dbReference>
<evidence type="ECO:0000256" key="1">
    <source>
        <dbReference type="ARBA" id="ARBA00004571"/>
    </source>
</evidence>
<organism evidence="9">
    <name type="scientific">Rhodothermus marinus</name>
    <name type="common">Rhodothermus obamensis</name>
    <dbReference type="NCBI Taxonomy" id="29549"/>
    <lineage>
        <taxon>Bacteria</taxon>
        <taxon>Pseudomonadati</taxon>
        <taxon>Rhodothermota</taxon>
        <taxon>Rhodothermia</taxon>
        <taxon>Rhodothermales</taxon>
        <taxon>Rhodothermaceae</taxon>
        <taxon>Rhodothermus</taxon>
    </lineage>
</organism>
<dbReference type="Gene3D" id="2.170.130.10">
    <property type="entry name" value="TonB-dependent receptor, plug domain"/>
    <property type="match status" value="1"/>
</dbReference>
<dbReference type="Gene3D" id="2.40.170.20">
    <property type="entry name" value="TonB-dependent receptor, beta-barrel domain"/>
    <property type="match status" value="1"/>
</dbReference>
<evidence type="ECO:0000313" key="9">
    <source>
        <dbReference type="EMBL" id="HER97129.1"/>
    </source>
</evidence>
<keyword evidence="3" id="KW-1134">Transmembrane beta strand</keyword>
<evidence type="ECO:0000256" key="4">
    <source>
        <dbReference type="ARBA" id="ARBA00022692"/>
    </source>
</evidence>
<feature type="domain" description="TonB-dependent transporter Oar-like beta-barrel" evidence="8">
    <location>
        <begin position="238"/>
        <end position="308"/>
    </location>
</feature>
<keyword evidence="7" id="KW-0732">Signal</keyword>
<dbReference type="GO" id="GO:0009279">
    <property type="term" value="C:cell outer membrane"/>
    <property type="evidence" value="ECO:0007669"/>
    <property type="project" value="UniProtKB-SubCell"/>
</dbReference>
<keyword evidence="4" id="KW-0812">Transmembrane</keyword>
<evidence type="ECO:0000259" key="8">
    <source>
        <dbReference type="Pfam" id="PF25183"/>
    </source>
</evidence>
<sequence length="1047" mass="116551">MRRLLSFWLLWAGLSVVAYGQGVTTAALTGTVTDERGDPLPGANVVAIHEPTGSTYGTITQADGRYALLNLRPGGPYTVTVSFVGYQTRRETDLMLPLGQARVLDFALAEATVQLEALEVVGVRSSVLNSDRTGASTNIDAQTIERLPTITRSLADFTRLTPQASGGFSLAGRNNRYNNIQIDGATLNDVFGLSGTGMPGGQADAQPISLDAIQEFNIDIAPFDVRYNGFTGGAINAITKSGSNRLSGSVRYLGRNQNFVGDLKTPAGETVPFGDFSEYTLVGNIGGPIQPNRAFFFVNAEYQRRKTPLDVGIVGSRAATIFNVTADSLNRIINLARTRYGYDPGSYDPLSNGTDNLKLLAKIDWNLAAGHRLTLRHNYVNANKDEGINRGAFSFDLSNRRWIFESVQHSSVLELKSTFGTNLFNEARLVYTRIRDKRTVQAEPFPQVSILVNGRYTVNLGIDRFSQANALDQDLWELTNNLTYFRGKHTFTLGTSNQIYRFSNLFIQDYYGAYEFNSIADFEAGRPSRYYFSYSLLNNPQPRAEFTAYQLGFYVQDQYQATPYLSVTLGLRVDVPLYPDKPLDNPAVPEAFPGYRTSTTASGNLLWSPRLGFNWDLSKGNRTTQLRGGTGIFSGRTPFVWISNQYSNTGVDFGRVDARNLPAGCFVPTPDPSAQPRPGTALGTTCGLAPITTTEVNLIEADFKFPQVWRTDLALDQRLPYGLIGTVEFLYSKTLNDVVFENLNIVRTGTAQGGRVLYGQPSFNGRTERKDPRFTNAILLKNTDKGYSTSLTLGVQRETQSEGLGGALFYTWNRAENVNNATSSRAISNWQFNEARDVNNPELATADFEVRHRILAHLSYRVRYQRRFATTVMLVYEGRSGSPFTWIYNGNANADTRRDNDPIYVPANANEIVFTADSPGGWNELNAFIESEPSLRKYRGQIVPRNSARTPWRNLLDLNVVQEIQTLRNQRLEITATLLNVLNLLNSDWGKVRYASFETVPLLDFQGYDAQGRAIVRFRPISDRDDLLVTDNLASRWQLQLGVRYVF</sequence>
<dbReference type="Pfam" id="PF13620">
    <property type="entry name" value="CarboxypepD_reg"/>
    <property type="match status" value="1"/>
</dbReference>
<name>A0A7V2B2J2_RHOMR</name>
<comment type="subcellular location">
    <subcellularLocation>
        <location evidence="1">Cell outer membrane</location>
        <topology evidence="1">Multi-pass membrane protein</topology>
    </subcellularLocation>
</comment>
<evidence type="ECO:0000256" key="7">
    <source>
        <dbReference type="SAM" id="SignalP"/>
    </source>
</evidence>
<keyword evidence="2" id="KW-0813">Transport</keyword>
<feature type="chain" id="PRO_5031477508" evidence="7">
    <location>
        <begin position="21"/>
        <end position="1047"/>
    </location>
</feature>
<proteinExistence type="predicted"/>
<dbReference type="InterPro" id="IPR036942">
    <property type="entry name" value="Beta-barrel_TonB_sf"/>
</dbReference>
<dbReference type="InterPro" id="IPR008969">
    <property type="entry name" value="CarboxyPept-like_regulatory"/>
</dbReference>
<dbReference type="AlphaFoldDB" id="A0A7V2B2J2"/>
<dbReference type="GO" id="GO:0044718">
    <property type="term" value="P:siderophore transmembrane transport"/>
    <property type="evidence" value="ECO:0007669"/>
    <property type="project" value="TreeGrafter"/>
</dbReference>
<dbReference type="InterPro" id="IPR037066">
    <property type="entry name" value="Plug_dom_sf"/>
</dbReference>